<dbReference type="EMBL" id="LJCR01002110">
    <property type="protein sequence ID" value="KPV49226.1"/>
    <property type="molecule type" value="Genomic_DNA"/>
</dbReference>
<accession>A0A0P9CT57</accession>
<keyword evidence="2" id="KW-1185">Reference proteome</keyword>
<organism evidence="1 2">
    <name type="scientific">Kouleothrix aurantiaca</name>
    <dbReference type="NCBI Taxonomy" id="186479"/>
    <lineage>
        <taxon>Bacteria</taxon>
        <taxon>Bacillati</taxon>
        <taxon>Chloroflexota</taxon>
        <taxon>Chloroflexia</taxon>
        <taxon>Chloroflexales</taxon>
        <taxon>Roseiflexineae</taxon>
        <taxon>Roseiflexaceae</taxon>
        <taxon>Kouleothrix</taxon>
    </lineage>
</organism>
<dbReference type="Proteomes" id="UP000050509">
    <property type="component" value="Unassembled WGS sequence"/>
</dbReference>
<comment type="caution">
    <text evidence="1">The sequence shown here is derived from an EMBL/GenBank/DDBJ whole genome shotgun (WGS) entry which is preliminary data.</text>
</comment>
<proteinExistence type="predicted"/>
<reference evidence="1 2" key="1">
    <citation type="submission" date="2015-09" db="EMBL/GenBank/DDBJ databases">
        <title>Draft genome sequence of Kouleothrix aurantiaca JCM 19913.</title>
        <authorList>
            <person name="Hemp J."/>
        </authorList>
    </citation>
    <scope>NUCLEOTIDE SEQUENCE [LARGE SCALE GENOMIC DNA]</scope>
    <source>
        <strain evidence="1 2">COM-B</strain>
    </source>
</reference>
<name>A0A0P9CT57_9CHLR</name>
<evidence type="ECO:0008006" key="3">
    <source>
        <dbReference type="Google" id="ProtNLM"/>
    </source>
</evidence>
<feature type="non-terminal residue" evidence="1">
    <location>
        <position position="1"/>
    </location>
</feature>
<gene>
    <name evidence="1" type="ORF">SE17_33830</name>
</gene>
<protein>
    <recommendedName>
        <fullName evidence="3">DUF3052 domain-containing protein</fullName>
    </recommendedName>
</protein>
<dbReference type="AlphaFoldDB" id="A0A0P9CT57"/>
<evidence type="ECO:0000313" key="2">
    <source>
        <dbReference type="Proteomes" id="UP000050509"/>
    </source>
</evidence>
<evidence type="ECO:0000313" key="1">
    <source>
        <dbReference type="EMBL" id="KPV49226.1"/>
    </source>
</evidence>
<sequence length="70" mass="7488">IVANGMIGVSWPKRAARVPTDITEDRIRDLALALGLVDIKVCAVDVTWSGLKLVIPVAARPVDAHGSSRR</sequence>